<protein>
    <submittedName>
        <fullName evidence="1">Glutamate synthase [NADPH] large chain</fullName>
        <ecNumber evidence="1">1.4.1.13</ecNumber>
    </submittedName>
</protein>
<keyword evidence="1" id="KW-0560">Oxidoreductase</keyword>
<proteinExistence type="predicted"/>
<reference evidence="1" key="1">
    <citation type="submission" date="2018-06" db="EMBL/GenBank/DDBJ databases">
        <authorList>
            <person name="Zhirakovskaya E."/>
        </authorList>
    </citation>
    <scope>NUCLEOTIDE SEQUENCE</scope>
</reference>
<evidence type="ECO:0000313" key="2">
    <source>
        <dbReference type="EMBL" id="VAW49439.1"/>
    </source>
</evidence>
<dbReference type="EC" id="1.4.1.13" evidence="1"/>
<gene>
    <name evidence="2" type="ORF">MNBD_GAMMA03-1482</name>
    <name evidence="1" type="ORF">MNBD_GAMMA04-1667</name>
</gene>
<organism evidence="1">
    <name type="scientific">hydrothermal vent metagenome</name>
    <dbReference type="NCBI Taxonomy" id="652676"/>
    <lineage>
        <taxon>unclassified sequences</taxon>
        <taxon>metagenomes</taxon>
        <taxon>ecological metagenomes</taxon>
    </lineage>
</organism>
<dbReference type="AlphaFoldDB" id="A0A3B0W2E0"/>
<name>A0A3B0W2E0_9ZZZZ</name>
<accession>A0A3B0W2E0</accession>
<dbReference type="EMBL" id="UOFC01000282">
    <property type="protein sequence ID" value="VAW49439.1"/>
    <property type="molecule type" value="Genomic_DNA"/>
</dbReference>
<sequence length="33" mass="3588">MNPLQAQSGLNLTGLYSPEFEKENCGFGLIANM</sequence>
<dbReference type="EMBL" id="UOFB01000083">
    <property type="protein sequence ID" value="VAW45442.1"/>
    <property type="molecule type" value="Genomic_DNA"/>
</dbReference>
<feature type="non-terminal residue" evidence="1">
    <location>
        <position position="33"/>
    </location>
</feature>
<evidence type="ECO:0000313" key="1">
    <source>
        <dbReference type="EMBL" id="VAW45442.1"/>
    </source>
</evidence>
<dbReference type="GO" id="GO:0004355">
    <property type="term" value="F:glutamate synthase (NADPH) activity"/>
    <property type="evidence" value="ECO:0007669"/>
    <property type="project" value="UniProtKB-EC"/>
</dbReference>